<evidence type="ECO:0000313" key="2">
    <source>
        <dbReference type="EMBL" id="GBN21830.1"/>
    </source>
</evidence>
<name>A0A4Y2M5W6_ARAVE</name>
<keyword evidence="1" id="KW-0472">Membrane</keyword>
<proteinExistence type="predicted"/>
<evidence type="ECO:0000313" key="3">
    <source>
        <dbReference type="Proteomes" id="UP000499080"/>
    </source>
</evidence>
<keyword evidence="3" id="KW-1185">Reference proteome</keyword>
<evidence type="ECO:0000256" key="1">
    <source>
        <dbReference type="SAM" id="Phobius"/>
    </source>
</evidence>
<keyword evidence="1" id="KW-0812">Transmembrane</keyword>
<keyword evidence="1" id="KW-1133">Transmembrane helix</keyword>
<feature type="transmembrane region" description="Helical" evidence="1">
    <location>
        <begin position="21"/>
        <end position="42"/>
    </location>
</feature>
<accession>A0A4Y2M5W6</accession>
<comment type="caution">
    <text evidence="2">The sequence shown here is derived from an EMBL/GenBank/DDBJ whole genome shotgun (WGS) entry which is preliminary data.</text>
</comment>
<gene>
    <name evidence="2" type="ORF">AVEN_154348_1</name>
</gene>
<dbReference type="EMBL" id="BGPR01006783">
    <property type="protein sequence ID" value="GBN21830.1"/>
    <property type="molecule type" value="Genomic_DNA"/>
</dbReference>
<protein>
    <submittedName>
        <fullName evidence="2">Uncharacterized protein</fullName>
    </submittedName>
</protein>
<dbReference type="Proteomes" id="UP000499080">
    <property type="component" value="Unassembled WGS sequence"/>
</dbReference>
<dbReference type="AlphaFoldDB" id="A0A4Y2M5W6"/>
<reference evidence="2 3" key="1">
    <citation type="journal article" date="2019" name="Sci. Rep.">
        <title>Orb-weaving spider Araneus ventricosus genome elucidates the spidroin gene catalogue.</title>
        <authorList>
            <person name="Kono N."/>
            <person name="Nakamura H."/>
            <person name="Ohtoshi R."/>
            <person name="Moran D.A.P."/>
            <person name="Shinohara A."/>
            <person name="Yoshida Y."/>
            <person name="Fujiwara M."/>
            <person name="Mori M."/>
            <person name="Tomita M."/>
            <person name="Arakawa K."/>
        </authorList>
    </citation>
    <scope>NUCLEOTIDE SEQUENCE [LARGE SCALE GENOMIC DNA]</scope>
</reference>
<organism evidence="2 3">
    <name type="scientific">Araneus ventricosus</name>
    <name type="common">Orbweaver spider</name>
    <name type="synonym">Epeira ventricosa</name>
    <dbReference type="NCBI Taxonomy" id="182803"/>
    <lineage>
        <taxon>Eukaryota</taxon>
        <taxon>Metazoa</taxon>
        <taxon>Ecdysozoa</taxon>
        <taxon>Arthropoda</taxon>
        <taxon>Chelicerata</taxon>
        <taxon>Arachnida</taxon>
        <taxon>Araneae</taxon>
        <taxon>Araneomorphae</taxon>
        <taxon>Entelegynae</taxon>
        <taxon>Araneoidea</taxon>
        <taxon>Araneidae</taxon>
        <taxon>Araneus</taxon>
    </lineage>
</organism>
<sequence length="109" mass="11990">MRSRYSSALRTIFYTIRICKSIRLSIAFTLHVLCELSIVASFTANATASLVSTETGFLPCPSATDNKPAASNFVHFANPCFVVGPQSILLRCDTFAKHSAHCYRILNNT</sequence>